<feature type="transmembrane region" description="Helical" evidence="1">
    <location>
        <begin position="40"/>
        <end position="59"/>
    </location>
</feature>
<keyword evidence="3" id="KW-1185">Reference proteome</keyword>
<name>A0A2A9G2K0_9PSEU</name>
<evidence type="ECO:0000313" key="3">
    <source>
        <dbReference type="Proteomes" id="UP000243542"/>
    </source>
</evidence>
<dbReference type="Proteomes" id="UP000243542">
    <property type="component" value="Unassembled WGS sequence"/>
</dbReference>
<keyword evidence="1" id="KW-0472">Membrane</keyword>
<evidence type="ECO:0000256" key="1">
    <source>
        <dbReference type="SAM" id="Phobius"/>
    </source>
</evidence>
<comment type="caution">
    <text evidence="2">The sequence shown here is derived from an EMBL/GenBank/DDBJ whole genome shotgun (WGS) entry which is preliminary data.</text>
</comment>
<dbReference type="RefSeq" id="WP_098509690.1">
    <property type="nucleotide sequence ID" value="NZ_JBIAKZ010000007.1"/>
</dbReference>
<keyword evidence="1" id="KW-1133">Transmembrane helix</keyword>
<dbReference type="InterPro" id="IPR008407">
    <property type="entry name" value="Brnchd-chn_aa_trnsp_AzlD"/>
</dbReference>
<evidence type="ECO:0000313" key="2">
    <source>
        <dbReference type="EMBL" id="PFG57030.1"/>
    </source>
</evidence>
<gene>
    <name evidence="2" type="ORF">ATK36_0576</name>
</gene>
<protein>
    <submittedName>
        <fullName evidence="2">Branched-subunit amino acid transport protein AzlD</fullName>
    </submittedName>
</protein>
<feature type="transmembrane region" description="Helical" evidence="1">
    <location>
        <begin position="6"/>
        <end position="28"/>
    </location>
</feature>
<sequence>MDATELLIAVGVLGLGTFGFRFAGPALRNRVHLSARAERLMTLAAVVLLAALVATSALIEGHDYAGFARPAGVLVGGVLAWRKAPFVLVVLAAAATAALVRLAGIP</sequence>
<dbReference type="Pfam" id="PF05437">
    <property type="entry name" value="AzlD"/>
    <property type="match status" value="1"/>
</dbReference>
<dbReference type="EMBL" id="PDJK01000001">
    <property type="protein sequence ID" value="PFG57030.1"/>
    <property type="molecule type" value="Genomic_DNA"/>
</dbReference>
<reference evidence="2 3" key="1">
    <citation type="submission" date="2017-10" db="EMBL/GenBank/DDBJ databases">
        <title>Sequencing the genomes of 1000 actinobacteria strains.</title>
        <authorList>
            <person name="Klenk H.-P."/>
        </authorList>
    </citation>
    <scope>NUCLEOTIDE SEQUENCE [LARGE SCALE GENOMIC DNA]</scope>
    <source>
        <strain evidence="2 3">DSM 46092</strain>
    </source>
</reference>
<organism evidence="2 3">
    <name type="scientific">Amycolatopsis sulphurea</name>
    <dbReference type="NCBI Taxonomy" id="76022"/>
    <lineage>
        <taxon>Bacteria</taxon>
        <taxon>Bacillati</taxon>
        <taxon>Actinomycetota</taxon>
        <taxon>Actinomycetes</taxon>
        <taxon>Pseudonocardiales</taxon>
        <taxon>Pseudonocardiaceae</taxon>
        <taxon>Amycolatopsis</taxon>
    </lineage>
</organism>
<dbReference type="AlphaFoldDB" id="A0A2A9G2K0"/>
<feature type="transmembrane region" description="Helical" evidence="1">
    <location>
        <begin position="79"/>
        <end position="100"/>
    </location>
</feature>
<proteinExistence type="predicted"/>
<keyword evidence="1" id="KW-0812">Transmembrane</keyword>
<accession>A0A2A9G2K0</accession>